<comment type="subcellular location">
    <subcellularLocation>
        <location evidence="1">Membrane</location>
        <topology evidence="1">Single-pass membrane protein</topology>
    </subcellularLocation>
</comment>
<proteinExistence type="predicted"/>
<reference evidence="11 12" key="1">
    <citation type="journal article" date="2021" name="MBio">
        <title>A New Model Trypanosomatid, Novymonas esmeraldas: Genomic Perception of Its 'Candidatus Pandoraea novymonadis' Endosymbiont.</title>
        <authorList>
            <person name="Zakharova A."/>
            <person name="Saura A."/>
            <person name="Butenko A."/>
            <person name="Podesvova L."/>
            <person name="Warmusova S."/>
            <person name="Kostygov A.Y."/>
            <person name="Nenarokova A."/>
            <person name="Lukes J."/>
            <person name="Opperdoes F.R."/>
            <person name="Yurchenko V."/>
        </authorList>
    </citation>
    <scope>NUCLEOTIDE SEQUENCE [LARGE SCALE GENOMIC DNA]</scope>
    <source>
        <strain evidence="11 12">E262AT.01</strain>
    </source>
</reference>
<evidence type="ECO:0000313" key="12">
    <source>
        <dbReference type="Proteomes" id="UP001430356"/>
    </source>
</evidence>
<dbReference type="PANTHER" id="PTHR20961">
    <property type="entry name" value="GLYCOSYLTRANSFERASE"/>
    <property type="match status" value="1"/>
</dbReference>
<dbReference type="InterPro" id="IPR049625">
    <property type="entry name" value="Glyco_transf_61_cat"/>
</dbReference>
<evidence type="ECO:0000256" key="3">
    <source>
        <dbReference type="ARBA" id="ARBA00022679"/>
    </source>
</evidence>
<keyword evidence="5 9" id="KW-1133">Transmembrane helix</keyword>
<evidence type="ECO:0000256" key="4">
    <source>
        <dbReference type="ARBA" id="ARBA00022692"/>
    </source>
</evidence>
<accession>A0AAW0EQZ9</accession>
<evidence type="ECO:0000256" key="7">
    <source>
        <dbReference type="ARBA" id="ARBA00023180"/>
    </source>
</evidence>
<dbReference type="Proteomes" id="UP001430356">
    <property type="component" value="Unassembled WGS sequence"/>
</dbReference>
<keyword evidence="12" id="KW-1185">Reference proteome</keyword>
<feature type="transmembrane region" description="Helical" evidence="9">
    <location>
        <begin position="53"/>
        <end position="72"/>
    </location>
</feature>
<name>A0AAW0EQZ9_9TRYP</name>
<protein>
    <recommendedName>
        <fullName evidence="10">Glycosyltransferase 61 catalytic domain-containing protein</fullName>
    </recommendedName>
</protein>
<dbReference type="AlphaFoldDB" id="A0AAW0EQZ9"/>
<keyword evidence="2" id="KW-0328">Glycosyltransferase</keyword>
<evidence type="ECO:0000256" key="8">
    <source>
        <dbReference type="SAM" id="MobiDB-lite"/>
    </source>
</evidence>
<keyword evidence="6 9" id="KW-0472">Membrane</keyword>
<evidence type="ECO:0000256" key="9">
    <source>
        <dbReference type="SAM" id="Phobius"/>
    </source>
</evidence>
<keyword evidence="4 9" id="KW-0812">Transmembrane</keyword>
<organism evidence="11 12">
    <name type="scientific">Novymonas esmeraldas</name>
    <dbReference type="NCBI Taxonomy" id="1808958"/>
    <lineage>
        <taxon>Eukaryota</taxon>
        <taxon>Discoba</taxon>
        <taxon>Euglenozoa</taxon>
        <taxon>Kinetoplastea</taxon>
        <taxon>Metakinetoplastina</taxon>
        <taxon>Trypanosomatida</taxon>
        <taxon>Trypanosomatidae</taxon>
        <taxon>Novymonas</taxon>
    </lineage>
</organism>
<dbReference type="GO" id="GO:0016020">
    <property type="term" value="C:membrane"/>
    <property type="evidence" value="ECO:0007669"/>
    <property type="project" value="UniProtKB-SubCell"/>
</dbReference>
<evidence type="ECO:0000256" key="1">
    <source>
        <dbReference type="ARBA" id="ARBA00004167"/>
    </source>
</evidence>
<evidence type="ECO:0000256" key="5">
    <source>
        <dbReference type="ARBA" id="ARBA00022989"/>
    </source>
</evidence>
<dbReference type="EMBL" id="JAECZO010000057">
    <property type="protein sequence ID" value="KAK7195596.1"/>
    <property type="molecule type" value="Genomic_DNA"/>
</dbReference>
<comment type="caution">
    <text evidence="11">The sequence shown here is derived from an EMBL/GenBank/DDBJ whole genome shotgun (WGS) entry which is preliminary data.</text>
</comment>
<dbReference type="GO" id="GO:0016757">
    <property type="term" value="F:glycosyltransferase activity"/>
    <property type="evidence" value="ECO:0007669"/>
    <property type="project" value="UniProtKB-KW"/>
</dbReference>
<feature type="region of interest" description="Disordered" evidence="8">
    <location>
        <begin position="1"/>
        <end position="43"/>
    </location>
</feature>
<feature type="domain" description="Glycosyltransferase 61 catalytic" evidence="10">
    <location>
        <begin position="452"/>
        <end position="533"/>
    </location>
</feature>
<evidence type="ECO:0000259" key="10">
    <source>
        <dbReference type="Pfam" id="PF04577"/>
    </source>
</evidence>
<evidence type="ECO:0000256" key="2">
    <source>
        <dbReference type="ARBA" id="ARBA00022676"/>
    </source>
</evidence>
<dbReference type="Pfam" id="PF04577">
    <property type="entry name" value="Glyco_transf_61"/>
    <property type="match status" value="1"/>
</dbReference>
<evidence type="ECO:0000313" key="11">
    <source>
        <dbReference type="EMBL" id="KAK7195596.1"/>
    </source>
</evidence>
<sequence length="640" mass="70194">MDQVRLRRSSPMQRETHPSAPASAEVSHAEHRKKLGPPTAPVHRRQRRRLCTVLLLCLVALLTAAGFIGYTVSRSPKDLDEQWEDVRSYAAWAWSRARGVVPPCTYAGVRHYAWGGAVDVNGLCDCWLRRCPPAAPTGRGGAAAPASRLHSRATVSTRFSALPTVDELWEQCAAAHSPVSRGSSARPIRVFEAPSGVVASGIFSSIRTPMCVQSARIYAVLPPNTSAITATYSLGDYENFFANLTDAVLKRGVKYHPLTTVPAAGVLMAVPGQTSSIYTLMHEGLRGWGAVLEEGFGAGFGTEEDARAWREANAQVLFLSDRSMDLGHQTAHSSEVTRRLANIVSRPAQSPFFSIAPLSRTRAGEVAREPMYCFCGGFVVPSVGVREEGALSEAGYRHLRRVAYEHFEGAPLSRDAAVAAASREATRVASTFYTSAVRAAWPPLHSAKSSRSNHRGASRPRRPRLLWVGRHRPRIVDENRMIAFAKSIGFDVYVNTDYTNRAGAAEQLYLARHADVIVGFHGVSLINAVWMDPTPHRDCRTLVEFLPYAQVKQVVRVYGEPAVAAGNAYVSIAPVDAVFVGPMYAKEADREAAKRELMGEDKVLRAVVSHPAFKKHRGIYNITQVETRLRELHAQLQRCL</sequence>
<evidence type="ECO:0000256" key="6">
    <source>
        <dbReference type="ARBA" id="ARBA00023136"/>
    </source>
</evidence>
<keyword evidence="7" id="KW-0325">Glycoprotein</keyword>
<dbReference type="PANTHER" id="PTHR20961:SF38">
    <property type="entry name" value="PROTEIN O-LINKED-MANNOSE BETA-1,4-N-ACETYLGLUCOSAMINYLTRANSFERASE 2"/>
    <property type="match status" value="1"/>
</dbReference>
<dbReference type="InterPro" id="IPR007657">
    <property type="entry name" value="Glycosyltransferase_61"/>
</dbReference>
<keyword evidence="3" id="KW-0808">Transferase</keyword>
<gene>
    <name evidence="11" type="ORF">NESM_000488300</name>
</gene>